<dbReference type="Proteomes" id="UP000807306">
    <property type="component" value="Unassembled WGS sequence"/>
</dbReference>
<protein>
    <recommendedName>
        <fullName evidence="2">SET domain-containing protein</fullName>
    </recommendedName>
</protein>
<evidence type="ECO:0000313" key="3">
    <source>
        <dbReference type="EMBL" id="KAF9532763.1"/>
    </source>
</evidence>
<name>A0A9P6EN19_9AGAR</name>
<dbReference type="InterPro" id="IPR046341">
    <property type="entry name" value="SET_dom_sf"/>
</dbReference>
<accession>A0A9P6EN19</accession>
<dbReference type="InterPro" id="IPR001214">
    <property type="entry name" value="SET_dom"/>
</dbReference>
<dbReference type="SUPFAM" id="SSF82199">
    <property type="entry name" value="SET domain"/>
    <property type="match status" value="1"/>
</dbReference>
<feature type="region of interest" description="Disordered" evidence="1">
    <location>
        <begin position="1"/>
        <end position="38"/>
    </location>
</feature>
<gene>
    <name evidence="3" type="ORF">CPB83DRAFT_880434</name>
</gene>
<dbReference type="PANTHER" id="PTHR47332">
    <property type="entry name" value="SET DOMAIN-CONTAINING PROTEIN 5"/>
    <property type="match status" value="1"/>
</dbReference>
<keyword evidence="4" id="KW-1185">Reference proteome</keyword>
<evidence type="ECO:0000259" key="2">
    <source>
        <dbReference type="PROSITE" id="PS50280"/>
    </source>
</evidence>
<comment type="caution">
    <text evidence="3">The sequence shown here is derived from an EMBL/GenBank/DDBJ whole genome shotgun (WGS) entry which is preliminary data.</text>
</comment>
<dbReference type="Gene3D" id="2.170.270.10">
    <property type="entry name" value="SET domain"/>
    <property type="match status" value="1"/>
</dbReference>
<dbReference type="OrthoDB" id="5945798at2759"/>
<dbReference type="SMART" id="SM00317">
    <property type="entry name" value="SET"/>
    <property type="match status" value="1"/>
</dbReference>
<dbReference type="CDD" id="cd20071">
    <property type="entry name" value="SET_SMYD"/>
    <property type="match status" value="1"/>
</dbReference>
<evidence type="ECO:0000256" key="1">
    <source>
        <dbReference type="SAM" id="MobiDB-lite"/>
    </source>
</evidence>
<sequence>MKRGFLLRAQEKKQKKISSTNAVKKGSGPDISEQDRKVPPNAIITPLSFGVVAEAEKTLPEDYKQFYSEPKYQEMHQDTVDFDHLMFTTIPQPEDGDGYSEWLVQDGKTKAKVVRAPGYPARIPKPRLVNMAIVKEVPDMGFGLFTSCDIMRGELIFAERPLLVSPRGFPTLDVPGYTQEQQRQLSMLQFEAHLKIALGRMSASKQKAFMALANNHTEDGSGPILGIIRTNGYMIDLGDDDDPDSVFNHYSAMGELASRINHSCQPNIKQEFDCASFSLQFYANRDLKAGEQLFYSYCYINTGVAERRAELAPHGVVCKCSSCVNATPASDKLRLTYIQESSKLHQLALANWKQGQKTDPKVFAAMLKLERDMINEGLHGEDPFYTLLVTIAGSYKFAGRPTMGDNYLKRCPAKVQGHLIHSLCL</sequence>
<dbReference type="PANTHER" id="PTHR47332:SF2">
    <property type="entry name" value="SET-6"/>
    <property type="match status" value="1"/>
</dbReference>
<evidence type="ECO:0000313" key="4">
    <source>
        <dbReference type="Proteomes" id="UP000807306"/>
    </source>
</evidence>
<dbReference type="PROSITE" id="PS50280">
    <property type="entry name" value="SET"/>
    <property type="match status" value="1"/>
</dbReference>
<dbReference type="AlphaFoldDB" id="A0A9P6EN19"/>
<organism evidence="3 4">
    <name type="scientific">Crepidotus variabilis</name>
    <dbReference type="NCBI Taxonomy" id="179855"/>
    <lineage>
        <taxon>Eukaryota</taxon>
        <taxon>Fungi</taxon>
        <taxon>Dikarya</taxon>
        <taxon>Basidiomycota</taxon>
        <taxon>Agaricomycotina</taxon>
        <taxon>Agaricomycetes</taxon>
        <taxon>Agaricomycetidae</taxon>
        <taxon>Agaricales</taxon>
        <taxon>Agaricineae</taxon>
        <taxon>Crepidotaceae</taxon>
        <taxon>Crepidotus</taxon>
    </lineage>
</organism>
<dbReference type="InterPro" id="IPR053185">
    <property type="entry name" value="SET_domain_protein"/>
</dbReference>
<reference evidence="3" key="1">
    <citation type="submission" date="2020-11" db="EMBL/GenBank/DDBJ databases">
        <authorList>
            <consortium name="DOE Joint Genome Institute"/>
            <person name="Ahrendt S."/>
            <person name="Riley R."/>
            <person name="Andreopoulos W."/>
            <person name="Labutti K."/>
            <person name="Pangilinan J."/>
            <person name="Ruiz-Duenas F.J."/>
            <person name="Barrasa J.M."/>
            <person name="Sanchez-Garcia M."/>
            <person name="Camarero S."/>
            <person name="Miyauchi S."/>
            <person name="Serrano A."/>
            <person name="Linde D."/>
            <person name="Babiker R."/>
            <person name="Drula E."/>
            <person name="Ayuso-Fernandez I."/>
            <person name="Pacheco R."/>
            <person name="Padilla G."/>
            <person name="Ferreira P."/>
            <person name="Barriuso J."/>
            <person name="Kellner H."/>
            <person name="Castanera R."/>
            <person name="Alfaro M."/>
            <person name="Ramirez L."/>
            <person name="Pisabarro A.G."/>
            <person name="Kuo A."/>
            <person name="Tritt A."/>
            <person name="Lipzen A."/>
            <person name="He G."/>
            <person name="Yan M."/>
            <person name="Ng V."/>
            <person name="Cullen D."/>
            <person name="Martin F."/>
            <person name="Rosso M.-N."/>
            <person name="Henrissat B."/>
            <person name="Hibbett D."/>
            <person name="Martinez A.T."/>
            <person name="Grigoriev I.V."/>
        </authorList>
    </citation>
    <scope>NUCLEOTIDE SEQUENCE</scope>
    <source>
        <strain evidence="3">CBS 506.95</strain>
    </source>
</reference>
<dbReference type="EMBL" id="MU157830">
    <property type="protein sequence ID" value="KAF9532763.1"/>
    <property type="molecule type" value="Genomic_DNA"/>
</dbReference>
<dbReference type="Pfam" id="PF00856">
    <property type="entry name" value="SET"/>
    <property type="match status" value="1"/>
</dbReference>
<feature type="domain" description="SET" evidence="2">
    <location>
        <begin position="124"/>
        <end position="298"/>
    </location>
</feature>
<proteinExistence type="predicted"/>